<dbReference type="InterPro" id="IPR039369">
    <property type="entry name" value="LacA-like"/>
</dbReference>
<reference evidence="7 8" key="1">
    <citation type="submission" date="2019-07" db="EMBL/GenBank/DDBJ databases">
        <title>Gilliamella genomes.</title>
        <authorList>
            <person name="Zheng H."/>
        </authorList>
    </citation>
    <scope>NUCLEOTIDE SEQUENCE [LARGE SCALE GENOMIC DNA]</scope>
    <source>
        <strain evidence="7 8">W8131</strain>
    </source>
</reference>
<keyword evidence="3" id="KW-0677">Repeat</keyword>
<dbReference type="InterPro" id="IPR018357">
    <property type="entry name" value="Hexapep_transf_CS"/>
</dbReference>
<comment type="similarity">
    <text evidence="1 5">Belongs to the transferase hexapeptide repeat family.</text>
</comment>
<name>A0A556RHP2_9GAMM</name>
<accession>A0A556RHP2</accession>
<dbReference type="Gene3D" id="2.160.10.10">
    <property type="entry name" value="Hexapeptide repeat proteins"/>
    <property type="match status" value="1"/>
</dbReference>
<dbReference type="PROSITE" id="PS00101">
    <property type="entry name" value="HEXAPEP_TRANSFERASES"/>
    <property type="match status" value="1"/>
</dbReference>
<proteinExistence type="inferred from homology"/>
<dbReference type="FunFam" id="2.160.10.10:FF:000008">
    <property type="entry name" value="Maltose O-acetyltransferase"/>
    <property type="match status" value="1"/>
</dbReference>
<feature type="domain" description="Maltose/galactoside acetyltransferase" evidence="6">
    <location>
        <begin position="4"/>
        <end position="58"/>
    </location>
</feature>
<comment type="caution">
    <text evidence="7">The sequence shown here is derived from an EMBL/GenBank/DDBJ whole genome shotgun (WGS) entry which is preliminary data.</text>
</comment>
<evidence type="ECO:0000259" key="6">
    <source>
        <dbReference type="SMART" id="SM01266"/>
    </source>
</evidence>
<gene>
    <name evidence="7" type="ORF">FPQ14_10735</name>
</gene>
<evidence type="ECO:0000256" key="3">
    <source>
        <dbReference type="ARBA" id="ARBA00022737"/>
    </source>
</evidence>
<dbReference type="CDD" id="cd03357">
    <property type="entry name" value="LbH_MAT_GAT"/>
    <property type="match status" value="1"/>
</dbReference>
<dbReference type="EC" id="2.3.1.-" evidence="5"/>
<evidence type="ECO:0000256" key="2">
    <source>
        <dbReference type="ARBA" id="ARBA00022679"/>
    </source>
</evidence>
<evidence type="ECO:0000256" key="4">
    <source>
        <dbReference type="ARBA" id="ARBA00023315"/>
    </source>
</evidence>
<evidence type="ECO:0000313" key="8">
    <source>
        <dbReference type="Proteomes" id="UP000319138"/>
    </source>
</evidence>
<dbReference type="GO" id="GO:0008870">
    <property type="term" value="F:galactoside O-acetyltransferase activity"/>
    <property type="evidence" value="ECO:0007669"/>
    <property type="project" value="TreeGrafter"/>
</dbReference>
<dbReference type="Pfam" id="PF12464">
    <property type="entry name" value="Mac"/>
    <property type="match status" value="1"/>
</dbReference>
<dbReference type="Proteomes" id="UP000319138">
    <property type="component" value="Unassembled WGS sequence"/>
</dbReference>
<organism evidence="7 8">
    <name type="scientific">Gilliamella apicola</name>
    <dbReference type="NCBI Taxonomy" id="1196095"/>
    <lineage>
        <taxon>Bacteria</taxon>
        <taxon>Pseudomonadati</taxon>
        <taxon>Pseudomonadota</taxon>
        <taxon>Gammaproteobacteria</taxon>
        <taxon>Orbales</taxon>
        <taxon>Orbaceae</taxon>
        <taxon>Gilliamella</taxon>
    </lineage>
</organism>
<dbReference type="InterPro" id="IPR024688">
    <property type="entry name" value="Mac_dom"/>
</dbReference>
<dbReference type="PANTHER" id="PTHR43017:SF1">
    <property type="entry name" value="ACETYLTRANSFERASE YJL218W-RELATED"/>
    <property type="match status" value="1"/>
</dbReference>
<dbReference type="EMBL" id="VMHL01000005">
    <property type="protein sequence ID" value="TSJ88413.1"/>
    <property type="molecule type" value="Genomic_DNA"/>
</dbReference>
<keyword evidence="4 5" id="KW-0012">Acyltransferase</keyword>
<dbReference type="InterPro" id="IPR001451">
    <property type="entry name" value="Hexapep"/>
</dbReference>
<protein>
    <recommendedName>
        <fullName evidence="5">Acetyltransferase</fullName>
        <ecNumber evidence="5">2.3.1.-</ecNumber>
    </recommendedName>
</protein>
<evidence type="ECO:0000313" key="7">
    <source>
        <dbReference type="EMBL" id="TSJ88413.1"/>
    </source>
</evidence>
<dbReference type="SMART" id="SM01266">
    <property type="entry name" value="Mac"/>
    <property type="match status" value="1"/>
</dbReference>
<evidence type="ECO:0000256" key="5">
    <source>
        <dbReference type="RuleBase" id="RU367021"/>
    </source>
</evidence>
<dbReference type="Pfam" id="PF00132">
    <property type="entry name" value="Hexapep"/>
    <property type="match status" value="1"/>
</dbReference>
<evidence type="ECO:0000256" key="1">
    <source>
        <dbReference type="ARBA" id="ARBA00007274"/>
    </source>
</evidence>
<keyword evidence="2 5" id="KW-0808">Transferase</keyword>
<dbReference type="SUPFAM" id="SSF51161">
    <property type="entry name" value="Trimeric LpxA-like enzymes"/>
    <property type="match status" value="1"/>
</dbReference>
<dbReference type="InterPro" id="IPR011004">
    <property type="entry name" value="Trimer_LpxA-like_sf"/>
</dbReference>
<dbReference type="PANTHER" id="PTHR43017">
    <property type="entry name" value="GALACTOSIDE O-ACETYLTRANSFERASE"/>
    <property type="match status" value="1"/>
</dbReference>
<dbReference type="AlphaFoldDB" id="A0A556RHP2"/>
<sequence length="188" mass="20560">MTEKQKMLTGLLYDPSIDELENERLYAQDICFQLNQLSPSAIDKRQQLFKTLLGKTKRKFTIMPGFQCDYGYNIEIGEDFFANFNCIILDAAKVTFGDNVLVAPNCGFYTSGHPLDSQTRSSGLEFAKPITVGNNVWIGGNVIVLPGVTIGDNSVVAAGSIVDRDIPSNVIAMGCPCRVHKKLAGECS</sequence>